<evidence type="ECO:0000256" key="5">
    <source>
        <dbReference type="PROSITE-ProRule" id="PRU00742"/>
    </source>
</evidence>
<dbReference type="PROSITE" id="PS51409">
    <property type="entry name" value="ARGINASE_2"/>
    <property type="match status" value="1"/>
</dbReference>
<sequence length="331" mass="37336">MKELKLYKRPHIDRYISRRKGEVKFGEKLNFISSLNELDHHPSKFVLFGIPEDIGVRANHGKPGTSQAWSIAIKALVNIQVNRFNDPKDIILLGELDCDELMEKASWIDESDPNYLDKLGDLVRQIDILVANLVEIIISKGKIPVIIGGGHNNAYGNIKGAAKALKEPVNVINIDAHTDLRQLEHRHSGNGFSYAIEGQYLRKYSVFGLHKNYTPEYIFEEMDASENLNFRVAEDLFKKPGEVAVRFGEELDKIGNAKFGFELDCDSISDFPSSAKSPSGFSINELRNFIDLVSKNENCCYFHICEAAPDEDNASQVGKALSYFISDFIRY</sequence>
<keyword evidence="7" id="KW-1185">Reference proteome</keyword>
<evidence type="ECO:0000256" key="4">
    <source>
        <dbReference type="ARBA" id="ARBA00023211"/>
    </source>
</evidence>
<dbReference type="AlphaFoldDB" id="A0A9X2ACA2"/>
<proteinExistence type="inferred from homology"/>
<dbReference type="Pfam" id="PF00491">
    <property type="entry name" value="Arginase"/>
    <property type="match status" value="1"/>
</dbReference>
<accession>A0A9X2ACA2</accession>
<comment type="caution">
    <text evidence="6">The sequence shown here is derived from an EMBL/GenBank/DDBJ whole genome shotgun (WGS) entry which is preliminary data.</text>
</comment>
<dbReference type="GO" id="GO:0008783">
    <property type="term" value="F:agmatinase activity"/>
    <property type="evidence" value="ECO:0007669"/>
    <property type="project" value="TreeGrafter"/>
</dbReference>
<keyword evidence="4" id="KW-0464">Manganese</keyword>
<reference evidence="6" key="1">
    <citation type="submission" date="2022-03" db="EMBL/GenBank/DDBJ databases">
        <title>Gramella crocea sp. nov., isolated from activated sludge of a seafood processing plant.</title>
        <authorList>
            <person name="Zhang X."/>
        </authorList>
    </citation>
    <scope>NUCLEOTIDE SEQUENCE</scope>
    <source>
        <strain evidence="6">YJ019</strain>
    </source>
</reference>
<name>A0A9X2ACA2_9FLAO</name>
<dbReference type="RefSeq" id="WP_240714430.1">
    <property type="nucleotide sequence ID" value="NZ_JAKVTV010000005.1"/>
</dbReference>
<dbReference type="Gene3D" id="3.40.800.10">
    <property type="entry name" value="Ureohydrolase domain"/>
    <property type="match status" value="1"/>
</dbReference>
<keyword evidence="2" id="KW-0378">Hydrolase</keyword>
<dbReference type="CDD" id="cd09988">
    <property type="entry name" value="Formimidoylglutamase"/>
    <property type="match status" value="1"/>
</dbReference>
<comment type="similarity">
    <text evidence="5">Belongs to the arginase family.</text>
</comment>
<dbReference type="SUPFAM" id="SSF52768">
    <property type="entry name" value="Arginase/deacetylase"/>
    <property type="match status" value="1"/>
</dbReference>
<protein>
    <submittedName>
        <fullName evidence="6">Formimidoylglutamase</fullName>
    </submittedName>
</protein>
<keyword evidence="1" id="KW-0479">Metal-binding</keyword>
<dbReference type="GO" id="GO:0046872">
    <property type="term" value="F:metal ion binding"/>
    <property type="evidence" value="ECO:0007669"/>
    <property type="project" value="UniProtKB-KW"/>
</dbReference>
<evidence type="ECO:0000313" key="7">
    <source>
        <dbReference type="Proteomes" id="UP001139226"/>
    </source>
</evidence>
<keyword evidence="3" id="KW-0369">Histidine metabolism</keyword>
<evidence type="ECO:0000256" key="1">
    <source>
        <dbReference type="ARBA" id="ARBA00022723"/>
    </source>
</evidence>
<evidence type="ECO:0000256" key="3">
    <source>
        <dbReference type="ARBA" id="ARBA00022808"/>
    </source>
</evidence>
<dbReference type="InterPro" id="IPR006035">
    <property type="entry name" value="Ureohydrolase"/>
</dbReference>
<dbReference type="GO" id="GO:0033389">
    <property type="term" value="P:putrescine biosynthetic process from arginine, via agmatine"/>
    <property type="evidence" value="ECO:0007669"/>
    <property type="project" value="TreeGrafter"/>
</dbReference>
<dbReference type="EMBL" id="JAKVTV010000005">
    <property type="protein sequence ID" value="MCH4824262.1"/>
    <property type="molecule type" value="Genomic_DNA"/>
</dbReference>
<evidence type="ECO:0000313" key="6">
    <source>
        <dbReference type="EMBL" id="MCH4824262.1"/>
    </source>
</evidence>
<organism evidence="6 7">
    <name type="scientific">Christiangramia lutea</name>
    <dbReference type="NCBI Taxonomy" id="1607951"/>
    <lineage>
        <taxon>Bacteria</taxon>
        <taxon>Pseudomonadati</taxon>
        <taxon>Bacteroidota</taxon>
        <taxon>Flavobacteriia</taxon>
        <taxon>Flavobacteriales</taxon>
        <taxon>Flavobacteriaceae</taxon>
        <taxon>Christiangramia</taxon>
    </lineage>
</organism>
<evidence type="ECO:0000256" key="2">
    <source>
        <dbReference type="ARBA" id="ARBA00022801"/>
    </source>
</evidence>
<dbReference type="GO" id="GO:0006547">
    <property type="term" value="P:L-histidine metabolic process"/>
    <property type="evidence" value="ECO:0007669"/>
    <property type="project" value="UniProtKB-KW"/>
</dbReference>
<gene>
    <name evidence="6" type="ORF">ML462_13880</name>
</gene>
<dbReference type="Proteomes" id="UP001139226">
    <property type="component" value="Unassembled WGS sequence"/>
</dbReference>
<dbReference type="PANTHER" id="PTHR11358">
    <property type="entry name" value="ARGINASE/AGMATINASE"/>
    <property type="match status" value="1"/>
</dbReference>
<dbReference type="PANTHER" id="PTHR11358:SF35">
    <property type="entry name" value="FORMIMIDOYLGLUTAMASE"/>
    <property type="match status" value="1"/>
</dbReference>
<dbReference type="InterPro" id="IPR023696">
    <property type="entry name" value="Ureohydrolase_dom_sf"/>
</dbReference>